<accession>A0ABN6WZQ7</accession>
<feature type="transmembrane region" description="Helical" evidence="1">
    <location>
        <begin position="20"/>
        <end position="39"/>
    </location>
</feature>
<dbReference type="EMBL" id="AP027370">
    <property type="protein sequence ID" value="BDY13920.1"/>
    <property type="molecule type" value="Genomic_DNA"/>
</dbReference>
<evidence type="ECO:0000313" key="2">
    <source>
        <dbReference type="EMBL" id="BDY13920.1"/>
    </source>
</evidence>
<organism evidence="2 3">
    <name type="scientific">Hydrogenimonas cancrithermarum</name>
    <dbReference type="NCBI Taxonomy" id="2993563"/>
    <lineage>
        <taxon>Bacteria</taxon>
        <taxon>Pseudomonadati</taxon>
        <taxon>Campylobacterota</taxon>
        <taxon>Epsilonproteobacteria</taxon>
        <taxon>Campylobacterales</taxon>
        <taxon>Hydrogenimonadaceae</taxon>
        <taxon>Hydrogenimonas</taxon>
    </lineage>
</organism>
<dbReference type="Proteomes" id="UP001321445">
    <property type="component" value="Chromosome"/>
</dbReference>
<gene>
    <name evidence="2" type="ORF">HCR_22320</name>
</gene>
<keyword evidence="3" id="KW-1185">Reference proteome</keyword>
<evidence type="ECO:0000256" key="1">
    <source>
        <dbReference type="SAM" id="Phobius"/>
    </source>
</evidence>
<sequence length="156" mass="17952">MQIFSGVQRNIADKKTLTPLLLLGLILLYPSMEAIYPLLPPLLGIAYVKWREAVYRHDFVQAGAWMLYTLVLESVWGLPFYGTWTVMLVTFTIFDPKITQLLHMPSMIRVISVIFFDLLYLAFLYGYGALMHLKLVDGDLILLYYLLVDILGVLLF</sequence>
<keyword evidence="1" id="KW-1133">Transmembrane helix</keyword>
<evidence type="ECO:0008006" key="4">
    <source>
        <dbReference type="Google" id="ProtNLM"/>
    </source>
</evidence>
<name>A0ABN6WZQ7_9BACT</name>
<keyword evidence="1" id="KW-0472">Membrane</keyword>
<feature type="transmembrane region" description="Helical" evidence="1">
    <location>
        <begin position="106"/>
        <end position="128"/>
    </location>
</feature>
<reference evidence="2 3" key="1">
    <citation type="submission" date="2023-03" db="EMBL/GenBank/DDBJ databases">
        <title>Description of Hydrogenimonas sp. ISO32.</title>
        <authorList>
            <person name="Mino S."/>
            <person name="Fukazawa S."/>
            <person name="Sawabe T."/>
        </authorList>
    </citation>
    <scope>NUCLEOTIDE SEQUENCE [LARGE SCALE GENOMIC DNA]</scope>
    <source>
        <strain evidence="2 3">ISO32</strain>
    </source>
</reference>
<protein>
    <recommendedName>
        <fullName evidence="4">Rod shape-determining protein MreD</fullName>
    </recommendedName>
</protein>
<proteinExistence type="predicted"/>
<feature type="transmembrane region" description="Helical" evidence="1">
    <location>
        <begin position="140"/>
        <end position="155"/>
    </location>
</feature>
<keyword evidence="1" id="KW-0812">Transmembrane</keyword>
<feature type="transmembrane region" description="Helical" evidence="1">
    <location>
        <begin position="75"/>
        <end position="94"/>
    </location>
</feature>
<evidence type="ECO:0000313" key="3">
    <source>
        <dbReference type="Proteomes" id="UP001321445"/>
    </source>
</evidence>